<accession>A0A812ECC7</accession>
<comment type="similarity">
    <text evidence="1">Belongs to the PAIP2 family.</text>
</comment>
<dbReference type="EMBL" id="CAHIKZ030004961">
    <property type="protein sequence ID" value="CAE1317766.1"/>
    <property type="molecule type" value="Genomic_DNA"/>
</dbReference>
<evidence type="ECO:0000256" key="1">
    <source>
        <dbReference type="ARBA" id="ARBA00006858"/>
    </source>
</evidence>
<keyword evidence="2" id="KW-0832">Ubl conjugation</keyword>
<evidence type="ECO:0000256" key="3">
    <source>
        <dbReference type="ARBA" id="ARBA00022845"/>
    </source>
</evidence>
<evidence type="ECO:0000256" key="2">
    <source>
        <dbReference type="ARBA" id="ARBA00022843"/>
    </source>
</evidence>
<dbReference type="GO" id="GO:0045947">
    <property type="term" value="P:negative regulation of translational initiation"/>
    <property type="evidence" value="ECO:0007669"/>
    <property type="project" value="InterPro"/>
</dbReference>
<dbReference type="GO" id="GO:0000900">
    <property type="term" value="F:mRNA regulatory element binding translation repressor activity"/>
    <property type="evidence" value="ECO:0007669"/>
    <property type="project" value="InterPro"/>
</dbReference>
<dbReference type="GO" id="GO:0005737">
    <property type="term" value="C:cytoplasm"/>
    <property type="evidence" value="ECO:0007669"/>
    <property type="project" value="TreeGrafter"/>
</dbReference>
<dbReference type="PANTHER" id="PTHR13154:SF6">
    <property type="entry name" value="GEO05078P1"/>
    <property type="match status" value="1"/>
</dbReference>
<name>A0A812ECC7_ACAPH</name>
<dbReference type="AlphaFoldDB" id="A0A812ECC7"/>
<comment type="caution">
    <text evidence="4">The sequence shown here is derived from an EMBL/GenBank/DDBJ whole genome shotgun (WGS) entry which is preliminary data.</text>
</comment>
<keyword evidence="3" id="KW-0810">Translation regulation</keyword>
<proteinExistence type="inferred from homology"/>
<dbReference type="PANTHER" id="PTHR13154">
    <property type="entry name" value="POLYADENYLATE-BINDING PROTEIN-INTERACTING PROTEIN 2"/>
    <property type="match status" value="1"/>
</dbReference>
<dbReference type="OrthoDB" id="5985142at2759"/>
<evidence type="ECO:0008006" key="6">
    <source>
        <dbReference type="Google" id="ProtNLM"/>
    </source>
</evidence>
<evidence type="ECO:0000313" key="5">
    <source>
        <dbReference type="Proteomes" id="UP000597762"/>
    </source>
</evidence>
<reference evidence="4" key="1">
    <citation type="submission" date="2021-01" db="EMBL/GenBank/DDBJ databases">
        <authorList>
            <person name="Li R."/>
            <person name="Bekaert M."/>
        </authorList>
    </citation>
    <scope>NUCLEOTIDE SEQUENCE</scope>
    <source>
        <strain evidence="4">Farmed</strain>
    </source>
</reference>
<gene>
    <name evidence="4" type="ORF">SPHA_68277</name>
</gene>
<dbReference type="InterPro" id="IPR040396">
    <property type="entry name" value="PAIP2-like"/>
</dbReference>
<dbReference type="Pfam" id="PF07145">
    <property type="entry name" value="PAM2"/>
    <property type="match status" value="1"/>
</dbReference>
<protein>
    <recommendedName>
        <fullName evidence="6">Ataxin-2 C-terminal domain-containing protein</fullName>
    </recommendedName>
</protein>
<organism evidence="4 5">
    <name type="scientific">Acanthosepion pharaonis</name>
    <name type="common">Pharaoh cuttlefish</name>
    <name type="synonym">Sepia pharaonis</name>
    <dbReference type="NCBI Taxonomy" id="158019"/>
    <lineage>
        <taxon>Eukaryota</taxon>
        <taxon>Metazoa</taxon>
        <taxon>Spiralia</taxon>
        <taxon>Lophotrochozoa</taxon>
        <taxon>Mollusca</taxon>
        <taxon>Cephalopoda</taxon>
        <taxon>Coleoidea</taxon>
        <taxon>Decapodiformes</taxon>
        <taxon>Sepiida</taxon>
        <taxon>Sepiina</taxon>
        <taxon>Sepiidae</taxon>
        <taxon>Acanthosepion</taxon>
    </lineage>
</organism>
<sequence>MKTLFLCSRIPFQRDSQTDKPTLTRSHSNLIFTTKVLKMKYPKATKETPAENSEHDFSEYMWMAEEGVENFDRQVENELWEEMFIEACFEEMLAEEEQWFYPEQNSELADMLQGIHLSEEFTEERIKNSLLNPNAPEFIPRWCKNTSVTN</sequence>
<evidence type="ECO:0000313" key="4">
    <source>
        <dbReference type="EMBL" id="CAE1317766.1"/>
    </source>
</evidence>
<dbReference type="InterPro" id="IPR009818">
    <property type="entry name" value="PAM2_motif"/>
</dbReference>
<dbReference type="Proteomes" id="UP000597762">
    <property type="component" value="Unassembled WGS sequence"/>
</dbReference>
<keyword evidence="5" id="KW-1185">Reference proteome</keyword>